<evidence type="ECO:0000313" key="2">
    <source>
        <dbReference type="EMBL" id="OIT27548.1"/>
    </source>
</evidence>
<evidence type="ECO:0000313" key="3">
    <source>
        <dbReference type="Proteomes" id="UP000187609"/>
    </source>
</evidence>
<reference evidence="2" key="1">
    <citation type="submission" date="2016-11" db="EMBL/GenBank/DDBJ databases">
        <title>The genome of Nicotiana attenuata.</title>
        <authorList>
            <person name="Xu S."/>
            <person name="Brockmoeller T."/>
            <person name="Gaquerel E."/>
            <person name="Navarro A."/>
            <person name="Kuhl H."/>
            <person name="Gase K."/>
            <person name="Ling Z."/>
            <person name="Zhou W."/>
            <person name="Kreitzer C."/>
            <person name="Stanke M."/>
            <person name="Tang H."/>
            <person name="Lyons E."/>
            <person name="Pandey P."/>
            <person name="Pandey S.P."/>
            <person name="Timmermann B."/>
            <person name="Baldwin I.T."/>
        </authorList>
    </citation>
    <scope>NUCLEOTIDE SEQUENCE [LARGE SCALE GENOMIC DNA]</scope>
    <source>
        <strain evidence="2">UT</strain>
    </source>
</reference>
<feature type="compositionally biased region" description="Acidic residues" evidence="1">
    <location>
        <begin position="92"/>
        <end position="108"/>
    </location>
</feature>
<dbReference type="Proteomes" id="UP000187609">
    <property type="component" value="Unassembled WGS sequence"/>
</dbReference>
<feature type="region of interest" description="Disordered" evidence="1">
    <location>
        <begin position="1"/>
        <end position="80"/>
    </location>
</feature>
<feature type="compositionally biased region" description="Basic residues" evidence="1">
    <location>
        <begin position="50"/>
        <end position="60"/>
    </location>
</feature>
<feature type="region of interest" description="Disordered" evidence="1">
    <location>
        <begin position="92"/>
        <end position="135"/>
    </location>
</feature>
<keyword evidence="3" id="KW-1185">Reference proteome</keyword>
<name>A0A1J6KFT1_NICAT</name>
<dbReference type="OMA" id="HEWPELG"/>
<evidence type="ECO:0000256" key="1">
    <source>
        <dbReference type="SAM" id="MobiDB-lite"/>
    </source>
</evidence>
<proteinExistence type="predicted"/>
<dbReference type="AlphaFoldDB" id="A0A1J6KFT1"/>
<organism evidence="2 3">
    <name type="scientific">Nicotiana attenuata</name>
    <name type="common">Coyote tobacco</name>
    <dbReference type="NCBI Taxonomy" id="49451"/>
    <lineage>
        <taxon>Eukaryota</taxon>
        <taxon>Viridiplantae</taxon>
        <taxon>Streptophyta</taxon>
        <taxon>Embryophyta</taxon>
        <taxon>Tracheophyta</taxon>
        <taxon>Spermatophyta</taxon>
        <taxon>Magnoliopsida</taxon>
        <taxon>eudicotyledons</taxon>
        <taxon>Gunneridae</taxon>
        <taxon>Pentapetalae</taxon>
        <taxon>asterids</taxon>
        <taxon>lamiids</taxon>
        <taxon>Solanales</taxon>
        <taxon>Solanaceae</taxon>
        <taxon>Nicotianoideae</taxon>
        <taxon>Nicotianeae</taxon>
        <taxon>Nicotiana</taxon>
    </lineage>
</organism>
<sequence length="272" mass="31255">MEVVTEQEATPVLEPISLNDEPKKLESLDWTDNEEEEEKAEEAEVERKDRGRKPVTRGKNKATFEKAMEENKRKKKERQGFILIDDSDVEEVNLVSGDEEDEEEEEELPLQGKGKKKAESSAATPKGKCAKKRKLQSLMIKGKGTSSKRRKETQRKIAIVGREEWFAGLMMLKGRVIDPAMMTMFGIKELLEKMKVHGWTHLFLFSLPIMYGEAMLHFYMNFKLLENDQVSIKVREVNLVLDAKILGEILNVPTEVFDTYVRHEWPELGGKG</sequence>
<dbReference type="Gramene" id="OIT27548">
    <property type="protein sequence ID" value="OIT27548"/>
    <property type="gene ID" value="A4A49_21302"/>
</dbReference>
<gene>
    <name evidence="2" type="ORF">A4A49_21302</name>
</gene>
<protein>
    <submittedName>
        <fullName evidence="2">Uncharacterized protein</fullName>
    </submittedName>
</protein>
<dbReference type="EMBL" id="MJEQ01002363">
    <property type="protein sequence ID" value="OIT27548.1"/>
    <property type="molecule type" value="Genomic_DNA"/>
</dbReference>
<feature type="compositionally biased region" description="Acidic residues" evidence="1">
    <location>
        <begin position="29"/>
        <end position="44"/>
    </location>
</feature>
<comment type="caution">
    <text evidence="2">The sequence shown here is derived from an EMBL/GenBank/DDBJ whole genome shotgun (WGS) entry which is preliminary data.</text>
</comment>
<feature type="compositionally biased region" description="Basic and acidic residues" evidence="1">
    <location>
        <begin position="62"/>
        <end position="72"/>
    </location>
</feature>
<accession>A0A1J6KFT1</accession>